<dbReference type="AlphaFoldDB" id="A0AAU1U956"/>
<evidence type="ECO:0008006" key="2">
    <source>
        <dbReference type="Google" id="ProtNLM"/>
    </source>
</evidence>
<protein>
    <recommendedName>
        <fullName evidence="2">SMI1/KNR4 family protein</fullName>
    </recommendedName>
</protein>
<accession>A0AAU1U956</accession>
<name>A0AAU1U956_9ACTN</name>
<organism evidence="1">
    <name type="scientific">Streptomyces sp. NBC_00119</name>
    <dbReference type="NCBI Taxonomy" id="2975659"/>
    <lineage>
        <taxon>Bacteria</taxon>
        <taxon>Bacillati</taxon>
        <taxon>Actinomycetota</taxon>
        <taxon>Actinomycetes</taxon>
        <taxon>Kitasatosporales</taxon>
        <taxon>Streptomycetaceae</taxon>
        <taxon>Streptomyces</taxon>
    </lineage>
</organism>
<dbReference type="InterPro" id="IPR037883">
    <property type="entry name" value="Knr4/Smi1-like_sf"/>
</dbReference>
<proteinExistence type="predicted"/>
<evidence type="ECO:0000313" key="1">
    <source>
        <dbReference type="EMBL" id="WTS13463.1"/>
    </source>
</evidence>
<dbReference type="EMBL" id="CP108195">
    <property type="protein sequence ID" value="WTS13463.1"/>
    <property type="molecule type" value="Genomic_DNA"/>
</dbReference>
<gene>
    <name evidence="1" type="ORF">OHU69_21870</name>
</gene>
<sequence>MNRLLGYGMCWVAVMGSIALGAGESGVDRLASGLATLPAWAYIGFRVRREIRAIREHGGLARERGKRRKFMERDELVDAVTRLVGGDPEPLKCCGKGHSAGHVCVAISDELDLAGVVDGISSRYGSSRSLALRGFADPTVDATTGLPLLAPFGTDVIDMRAWAHAGSWIGAGTVRTGGDVQHVVLVAERAVPVVEGLPADATWVDRVVAVTGWAGEARTVDWDAVEARLGTRLPTDFKQLAEIFGHGAFDGFLTLYVSESDVPGMDFVEHAEYLAGFAARSGTSLWEPYGIHPAPGGLLEWASSEQADQFYWLTEGDDPDRWPVLASEDIPDTWTRFDGTAAEFVFRMLTERSHPHSVARYYDTHWFQSYEDED</sequence>
<reference evidence="1" key="1">
    <citation type="submission" date="2022-10" db="EMBL/GenBank/DDBJ databases">
        <title>The complete genomes of actinobacterial strains from the NBC collection.</title>
        <authorList>
            <person name="Joergensen T.S."/>
            <person name="Alvarez Arevalo M."/>
            <person name="Sterndorff E.B."/>
            <person name="Faurdal D."/>
            <person name="Vuksanovic O."/>
            <person name="Mourched A.-S."/>
            <person name="Charusanti P."/>
            <person name="Shaw S."/>
            <person name="Blin K."/>
            <person name="Weber T."/>
        </authorList>
    </citation>
    <scope>NUCLEOTIDE SEQUENCE</scope>
    <source>
        <strain evidence="1">NBC_00119</strain>
    </source>
</reference>
<dbReference type="SUPFAM" id="SSF160631">
    <property type="entry name" value="SMI1/KNR4-like"/>
    <property type="match status" value="1"/>
</dbReference>